<accession>A0A398AZE6</accession>
<gene>
    <name evidence="1" type="ORF">D1953_17170</name>
</gene>
<keyword evidence="2" id="KW-1185">Reference proteome</keyword>
<evidence type="ECO:0000313" key="2">
    <source>
        <dbReference type="Proteomes" id="UP000266016"/>
    </source>
</evidence>
<name>A0A398AZE6_9BACI</name>
<evidence type="ECO:0000313" key="1">
    <source>
        <dbReference type="EMBL" id="RID82861.1"/>
    </source>
</evidence>
<proteinExistence type="predicted"/>
<sequence>MKGHFLHVLKYAVLVISVCLSYQAVEAHDKEFKSNEFYEAMKRDVTGDKKIDTIEVRGTPSEKNRHLLTKMELVVESNRKRMAIPLEAGYKPKLALADFNKDGVQDVFVSFQKQNKSELFHQIYSFDKGQVANIEVPPSVPVTAQFQDYYMADITIEGQKPVRVDISSHRQVYEELGIYQNGKLNEATELIIHPYFELTVRSQFGRGKGLTGKQLVKGIEGEEAIATISSVWSFQDGAWKLIKANVKPLKKIKN</sequence>
<protein>
    <recommendedName>
        <fullName evidence="3">VCBS repeat-containing protein</fullName>
    </recommendedName>
</protein>
<dbReference type="AlphaFoldDB" id="A0A398AZE6"/>
<comment type="caution">
    <text evidence="1">The sequence shown here is derived from an EMBL/GenBank/DDBJ whole genome shotgun (WGS) entry which is preliminary data.</text>
</comment>
<dbReference type="Proteomes" id="UP000266016">
    <property type="component" value="Unassembled WGS sequence"/>
</dbReference>
<dbReference type="EMBL" id="QWVS01000041">
    <property type="protein sequence ID" value="RID82861.1"/>
    <property type="molecule type" value="Genomic_DNA"/>
</dbReference>
<reference evidence="1 2" key="1">
    <citation type="submission" date="2018-08" db="EMBL/GenBank/DDBJ databases">
        <title>Bacillus jemisoniae sp. nov., Bacillus chryseoplanitiae sp. nov., Bacillus resnikiae sp. nov., and Bacillus frankliniae sp. nov., isolated from Viking spacecraft and associated surfaces.</title>
        <authorList>
            <person name="Seuylemezian A."/>
            <person name="Vaishampayan P."/>
        </authorList>
    </citation>
    <scope>NUCLEOTIDE SEQUENCE [LARGE SCALE GENOMIC DNA]</scope>
    <source>
        <strain evidence="1 2">MA001</strain>
    </source>
</reference>
<organism evidence="1 2">
    <name type="scientific">Peribacillus asahii</name>
    <dbReference type="NCBI Taxonomy" id="228899"/>
    <lineage>
        <taxon>Bacteria</taxon>
        <taxon>Bacillati</taxon>
        <taxon>Bacillota</taxon>
        <taxon>Bacilli</taxon>
        <taxon>Bacillales</taxon>
        <taxon>Bacillaceae</taxon>
        <taxon>Peribacillus</taxon>
    </lineage>
</organism>
<evidence type="ECO:0008006" key="3">
    <source>
        <dbReference type="Google" id="ProtNLM"/>
    </source>
</evidence>
<dbReference type="RefSeq" id="WP_119118393.1">
    <property type="nucleotide sequence ID" value="NZ_QWVS01000041.1"/>
</dbReference>